<protein>
    <submittedName>
        <fullName evidence="4">NEDD8-like</fullName>
    </submittedName>
</protein>
<dbReference type="RefSeq" id="XP_030764985.1">
    <property type="nucleotide sequence ID" value="XM_030909125.1"/>
</dbReference>
<dbReference type="InterPro" id="IPR000626">
    <property type="entry name" value="Ubiquitin-like_dom"/>
</dbReference>
<dbReference type="InParanoid" id="A0A6J2YQB6"/>
<dbReference type="GeneID" id="115889171"/>
<feature type="region of interest" description="Disordered" evidence="1">
    <location>
        <begin position="90"/>
        <end position="119"/>
    </location>
</feature>
<dbReference type="PROSITE" id="PS50053">
    <property type="entry name" value="UBIQUITIN_2"/>
    <property type="match status" value="1"/>
</dbReference>
<dbReference type="Pfam" id="PF00240">
    <property type="entry name" value="ubiquitin"/>
    <property type="match status" value="1"/>
</dbReference>
<proteinExistence type="predicted"/>
<dbReference type="AlphaFoldDB" id="A0A6J2YQB6"/>
<accession>A0A6J2YQB6</accession>
<dbReference type="OrthoDB" id="1885901at2759"/>
<organism evidence="3 4">
    <name type="scientific">Sitophilus oryzae</name>
    <name type="common">Rice weevil</name>
    <name type="synonym">Curculio oryzae</name>
    <dbReference type="NCBI Taxonomy" id="7048"/>
    <lineage>
        <taxon>Eukaryota</taxon>
        <taxon>Metazoa</taxon>
        <taxon>Ecdysozoa</taxon>
        <taxon>Arthropoda</taxon>
        <taxon>Hexapoda</taxon>
        <taxon>Insecta</taxon>
        <taxon>Pterygota</taxon>
        <taxon>Neoptera</taxon>
        <taxon>Endopterygota</taxon>
        <taxon>Coleoptera</taxon>
        <taxon>Polyphaga</taxon>
        <taxon>Cucujiformia</taxon>
        <taxon>Curculionidae</taxon>
        <taxon>Dryophthorinae</taxon>
        <taxon>Sitophilus</taxon>
    </lineage>
</organism>
<dbReference type="SMART" id="SM00213">
    <property type="entry name" value="UBQ"/>
    <property type="match status" value="1"/>
</dbReference>
<feature type="domain" description="Ubiquitin-like" evidence="2">
    <location>
        <begin position="1"/>
        <end position="77"/>
    </location>
</feature>
<dbReference type="InterPro" id="IPR029071">
    <property type="entry name" value="Ubiquitin-like_domsf"/>
</dbReference>
<evidence type="ECO:0000259" key="2">
    <source>
        <dbReference type="PROSITE" id="PS50053"/>
    </source>
</evidence>
<evidence type="ECO:0000313" key="3">
    <source>
        <dbReference type="Proteomes" id="UP000504635"/>
    </source>
</evidence>
<evidence type="ECO:0000313" key="4">
    <source>
        <dbReference type="RefSeq" id="XP_030764985.1"/>
    </source>
</evidence>
<reference evidence="4" key="1">
    <citation type="submission" date="2025-08" db="UniProtKB">
        <authorList>
            <consortium name="RefSeq"/>
        </authorList>
    </citation>
    <scope>IDENTIFICATION</scope>
    <source>
        <tissue evidence="4">Gonads</tissue>
    </source>
</reference>
<dbReference type="PRINTS" id="PR00348">
    <property type="entry name" value="UBIQUITIN"/>
</dbReference>
<gene>
    <name evidence="4" type="primary">LOC115889171</name>
</gene>
<dbReference type="InterPro" id="IPR019956">
    <property type="entry name" value="Ubiquitin_dom"/>
</dbReference>
<feature type="compositionally biased region" description="Basic residues" evidence="1">
    <location>
        <begin position="90"/>
        <end position="100"/>
    </location>
</feature>
<name>A0A6J2YQB6_SITOR</name>
<keyword evidence="3" id="KW-1185">Reference proteome</keyword>
<sequence>MLIKITCFFEPQEVEIDIEPTDKVERMKELAAEKVDFPVEDILLIWSHKYMEDGKTAKYYKLQEGSKVHLVLRQFENSFIYKEAPTKAPTKKYTKGRAKGPRSEYNLRSKASKRVTSQK</sequence>
<evidence type="ECO:0000256" key="1">
    <source>
        <dbReference type="SAM" id="MobiDB-lite"/>
    </source>
</evidence>
<dbReference type="Proteomes" id="UP000504635">
    <property type="component" value="Unplaced"/>
</dbReference>
<dbReference type="SUPFAM" id="SSF54236">
    <property type="entry name" value="Ubiquitin-like"/>
    <property type="match status" value="1"/>
</dbReference>
<dbReference type="KEGG" id="soy:115889171"/>
<dbReference type="Gene3D" id="3.10.20.90">
    <property type="entry name" value="Phosphatidylinositol 3-kinase Catalytic Subunit, Chain A, domain 1"/>
    <property type="match status" value="1"/>
</dbReference>